<dbReference type="Proteomes" id="UP000281553">
    <property type="component" value="Unassembled WGS sequence"/>
</dbReference>
<dbReference type="SUPFAM" id="SSF48464">
    <property type="entry name" value="ENTH/VHS domain"/>
    <property type="match status" value="1"/>
</dbReference>
<dbReference type="InterPro" id="IPR008942">
    <property type="entry name" value="ENTH_VHS"/>
</dbReference>
<dbReference type="OrthoDB" id="6307053at2759"/>
<name>A0A3P7LHG2_DIBLA</name>
<evidence type="ECO:0000313" key="3">
    <source>
        <dbReference type="Proteomes" id="UP000281553"/>
    </source>
</evidence>
<dbReference type="PROSITE" id="PS50179">
    <property type="entry name" value="VHS"/>
    <property type="match status" value="1"/>
</dbReference>
<dbReference type="EMBL" id="UYRU01046795">
    <property type="protein sequence ID" value="VDN09318.1"/>
    <property type="molecule type" value="Genomic_DNA"/>
</dbReference>
<dbReference type="Gene3D" id="1.25.40.90">
    <property type="match status" value="1"/>
</dbReference>
<evidence type="ECO:0000313" key="2">
    <source>
        <dbReference type="EMBL" id="VDN09318.1"/>
    </source>
</evidence>
<protein>
    <recommendedName>
        <fullName evidence="1">VHS domain-containing protein</fullName>
    </recommendedName>
</protein>
<proteinExistence type="predicted"/>
<organism evidence="2 3">
    <name type="scientific">Dibothriocephalus latus</name>
    <name type="common">Fish tapeworm</name>
    <name type="synonym">Diphyllobothrium latum</name>
    <dbReference type="NCBI Taxonomy" id="60516"/>
    <lineage>
        <taxon>Eukaryota</taxon>
        <taxon>Metazoa</taxon>
        <taxon>Spiralia</taxon>
        <taxon>Lophotrochozoa</taxon>
        <taxon>Platyhelminthes</taxon>
        <taxon>Cestoda</taxon>
        <taxon>Eucestoda</taxon>
        <taxon>Diphyllobothriidea</taxon>
        <taxon>Diphyllobothriidae</taxon>
        <taxon>Dibothriocephalus</taxon>
    </lineage>
</organism>
<sequence length="237" mass="28189">MLRVSSADIQRFINLIMKRFKREGSEDPRIAHWLLNILQMCAVHCTETFMAKLNDQETLEPFREALIDQTYINRYDEVVRLKLFTLLQFWYDKYKGFFPESAMIKMYDDVCFGGKTLRLNPVNLHWFPNRNIMNERLDDIFYDIPDIGDELLARSKKIFSYFIFPRTHTVHQANMFLQQVEADLLFWEDVVQHADLPDDSLKRIATAGVNLRKVKSDIEQIIENIKVSKQSYWNIHS</sequence>
<evidence type="ECO:0000259" key="1">
    <source>
        <dbReference type="PROSITE" id="PS50179"/>
    </source>
</evidence>
<keyword evidence="3" id="KW-1185">Reference proteome</keyword>
<dbReference type="GO" id="GO:0035091">
    <property type="term" value="F:phosphatidylinositol binding"/>
    <property type="evidence" value="ECO:0007669"/>
    <property type="project" value="InterPro"/>
</dbReference>
<gene>
    <name evidence="2" type="ORF">DILT_LOCUS5149</name>
</gene>
<dbReference type="AlphaFoldDB" id="A0A3P7LHG2"/>
<feature type="domain" description="VHS" evidence="1">
    <location>
        <begin position="1"/>
        <end position="118"/>
    </location>
</feature>
<accession>A0A3P7LHG2</accession>
<dbReference type="InterPro" id="IPR002014">
    <property type="entry name" value="VHS_dom"/>
</dbReference>
<dbReference type="GO" id="GO:0043130">
    <property type="term" value="F:ubiquitin binding"/>
    <property type="evidence" value="ECO:0007669"/>
    <property type="project" value="InterPro"/>
</dbReference>
<dbReference type="Pfam" id="PF00790">
    <property type="entry name" value="VHS"/>
    <property type="match status" value="1"/>
</dbReference>
<reference evidence="2 3" key="1">
    <citation type="submission" date="2018-11" db="EMBL/GenBank/DDBJ databases">
        <authorList>
            <consortium name="Pathogen Informatics"/>
        </authorList>
    </citation>
    <scope>NUCLEOTIDE SEQUENCE [LARGE SCALE GENOMIC DNA]</scope>
</reference>